<keyword evidence="7 10" id="KW-0067">ATP-binding</keyword>
<sequence>MAAVDEQAGPDGVKDLRAPEPGPDGPPVVAVVGPTGTGKSDLGIALAHRLDGEVVNADALQLYCGMDIGTAKLPPEERGGVPHHLLDVLEIHEEASVAAFQREARRAIAEIAGRGRVPILVGGSGLYVRAVLDDIEFPGTDAGIRARLEAELARDGRGPLLEQLAAVDPESAARVKDERRLVRALEVHELTGRPFTSFMPRRRYVRPTVQVGLGMDREVLTERLARRVDVMLERGWLEEVRALEARGLRESPTAGRALGYPQLLAVLDGTLDLEQAREQTVAATRRFTKRQRTWFGADPRVHWLDAAAPVGVAELADRARAVLRGQ</sequence>
<dbReference type="Pfam" id="PF01715">
    <property type="entry name" value="IPPT"/>
    <property type="match status" value="1"/>
</dbReference>
<keyword evidence="4 10" id="KW-0808">Transferase</keyword>
<dbReference type="AlphaFoldDB" id="A0A7D7Q407"/>
<dbReference type="Gene3D" id="1.10.20.140">
    <property type="match status" value="1"/>
</dbReference>
<organism evidence="15 16">
    <name type="scientific">Kocuria varians</name>
    <name type="common">Micrococcus varians</name>
    <dbReference type="NCBI Taxonomy" id="1272"/>
    <lineage>
        <taxon>Bacteria</taxon>
        <taxon>Bacillati</taxon>
        <taxon>Actinomycetota</taxon>
        <taxon>Actinomycetes</taxon>
        <taxon>Micrococcales</taxon>
        <taxon>Micrococcaceae</taxon>
        <taxon>Kocuria</taxon>
    </lineage>
</organism>
<dbReference type="EC" id="2.5.1.75" evidence="10"/>
<dbReference type="KEGG" id="kvr:CIB50_0001517"/>
<evidence type="ECO:0000256" key="11">
    <source>
        <dbReference type="RuleBase" id="RU003783"/>
    </source>
</evidence>
<evidence type="ECO:0000256" key="3">
    <source>
        <dbReference type="ARBA" id="ARBA00005842"/>
    </source>
</evidence>
<name>A0A7D7Q407_KOCVA</name>
<dbReference type="InterPro" id="IPR018022">
    <property type="entry name" value="IPT"/>
</dbReference>
<gene>
    <name evidence="10 15" type="primary">miaA</name>
    <name evidence="15" type="ORF">CIB50_0001517</name>
</gene>
<comment type="subunit">
    <text evidence="10">Monomer.</text>
</comment>
<reference evidence="15 16" key="2">
    <citation type="submission" date="2020-07" db="EMBL/GenBank/DDBJ databases">
        <title>Genome of starter culture bacteria Kocuria salsicia reveals its technological properties and safety for usage in meat industry.</title>
        <authorList>
            <person name="Michael M."/>
            <person name="Konstantin K."/>
            <person name="Evgenii K."/>
            <person name="Galina S."/>
            <person name="Oksana K."/>
            <person name="Andrei L."/>
        </authorList>
    </citation>
    <scope>NUCLEOTIDE SEQUENCE [LARGE SCALE GENOMIC DNA]</scope>
    <source>
        <strain evidence="15 16">80</strain>
    </source>
</reference>
<dbReference type="InterPro" id="IPR039657">
    <property type="entry name" value="Dimethylallyltransferase"/>
</dbReference>
<comment type="cofactor">
    <cofactor evidence="1 10">
        <name>Mg(2+)</name>
        <dbReference type="ChEBI" id="CHEBI:18420"/>
    </cofactor>
</comment>
<evidence type="ECO:0000256" key="10">
    <source>
        <dbReference type="HAMAP-Rule" id="MF_00185"/>
    </source>
</evidence>
<dbReference type="Gene3D" id="3.40.50.300">
    <property type="entry name" value="P-loop containing nucleotide triphosphate hydrolases"/>
    <property type="match status" value="1"/>
</dbReference>
<proteinExistence type="inferred from homology"/>
<evidence type="ECO:0000256" key="6">
    <source>
        <dbReference type="ARBA" id="ARBA00022741"/>
    </source>
</evidence>
<evidence type="ECO:0000256" key="5">
    <source>
        <dbReference type="ARBA" id="ARBA00022694"/>
    </source>
</evidence>
<evidence type="ECO:0000256" key="1">
    <source>
        <dbReference type="ARBA" id="ARBA00001946"/>
    </source>
</evidence>
<feature type="region of interest" description="Disordered" evidence="14">
    <location>
        <begin position="1"/>
        <end position="27"/>
    </location>
</feature>
<dbReference type="GO" id="GO:0005524">
    <property type="term" value="F:ATP binding"/>
    <property type="evidence" value="ECO:0007669"/>
    <property type="project" value="UniProtKB-UniRule"/>
</dbReference>
<dbReference type="NCBIfam" id="TIGR00174">
    <property type="entry name" value="miaA"/>
    <property type="match status" value="1"/>
</dbReference>
<dbReference type="GO" id="GO:0006400">
    <property type="term" value="P:tRNA modification"/>
    <property type="evidence" value="ECO:0007669"/>
    <property type="project" value="TreeGrafter"/>
</dbReference>
<comment type="similarity">
    <text evidence="3 10 13">Belongs to the IPP transferase family.</text>
</comment>
<keyword evidence="6 10" id="KW-0547">Nucleotide-binding</keyword>
<evidence type="ECO:0000256" key="4">
    <source>
        <dbReference type="ARBA" id="ARBA00022679"/>
    </source>
</evidence>
<evidence type="ECO:0000256" key="7">
    <source>
        <dbReference type="ARBA" id="ARBA00022840"/>
    </source>
</evidence>
<evidence type="ECO:0000256" key="14">
    <source>
        <dbReference type="SAM" id="MobiDB-lite"/>
    </source>
</evidence>
<dbReference type="PANTHER" id="PTHR11088:SF60">
    <property type="entry name" value="TRNA DIMETHYLALLYLTRANSFERASE"/>
    <property type="match status" value="1"/>
</dbReference>
<feature type="site" description="Interaction with substrate tRNA" evidence="10">
    <location>
        <position position="124"/>
    </location>
</feature>
<keyword evidence="8 10" id="KW-0460">Magnesium</keyword>
<feature type="binding site" evidence="10">
    <location>
        <begin position="35"/>
        <end position="40"/>
    </location>
    <ligand>
        <name>substrate</name>
    </ligand>
</feature>
<evidence type="ECO:0000256" key="12">
    <source>
        <dbReference type="RuleBase" id="RU003784"/>
    </source>
</evidence>
<protein>
    <recommendedName>
        <fullName evidence="10">tRNA dimethylallyltransferase</fullName>
        <ecNumber evidence="10">2.5.1.75</ecNumber>
    </recommendedName>
    <alternativeName>
        <fullName evidence="10">Dimethylallyl diphosphate:tRNA dimethylallyltransferase</fullName>
        <shortName evidence="10">DMAPP:tRNA dimethylallyltransferase</shortName>
        <shortName evidence="10">DMATase</shortName>
    </alternativeName>
    <alternativeName>
        <fullName evidence="10">Isopentenyl-diphosphate:tRNA isopentenyltransferase</fullName>
        <shortName evidence="10">IPP transferase</shortName>
        <shortName evidence="10">IPPT</shortName>
        <shortName evidence="10">IPTase</shortName>
    </alternativeName>
</protein>
<accession>A0A7D7Q407</accession>
<feature type="site" description="Interaction with substrate tRNA" evidence="10">
    <location>
        <position position="145"/>
    </location>
</feature>
<keyword evidence="5 10" id="KW-0819">tRNA processing</keyword>
<evidence type="ECO:0000313" key="15">
    <source>
        <dbReference type="EMBL" id="QMS56798.1"/>
    </source>
</evidence>
<comment type="catalytic activity">
    <reaction evidence="9 10 11">
        <text>adenosine(37) in tRNA + dimethylallyl diphosphate = N(6)-dimethylallyladenosine(37) in tRNA + diphosphate</text>
        <dbReference type="Rhea" id="RHEA:26482"/>
        <dbReference type="Rhea" id="RHEA-COMP:10162"/>
        <dbReference type="Rhea" id="RHEA-COMP:10375"/>
        <dbReference type="ChEBI" id="CHEBI:33019"/>
        <dbReference type="ChEBI" id="CHEBI:57623"/>
        <dbReference type="ChEBI" id="CHEBI:74411"/>
        <dbReference type="ChEBI" id="CHEBI:74415"/>
        <dbReference type="EC" id="2.5.1.75"/>
    </reaction>
</comment>
<evidence type="ECO:0000256" key="13">
    <source>
        <dbReference type="RuleBase" id="RU003785"/>
    </source>
</evidence>
<keyword evidence="16" id="KW-1185">Reference proteome</keyword>
<dbReference type="HAMAP" id="MF_00185">
    <property type="entry name" value="IPP_trans"/>
    <property type="match status" value="1"/>
</dbReference>
<dbReference type="GO" id="GO:0052381">
    <property type="term" value="F:tRNA dimethylallyltransferase activity"/>
    <property type="evidence" value="ECO:0007669"/>
    <property type="project" value="UniProtKB-UniRule"/>
</dbReference>
<evidence type="ECO:0000313" key="16">
    <source>
        <dbReference type="Proteomes" id="UP000216825"/>
    </source>
</evidence>
<reference evidence="16" key="1">
    <citation type="submission" date="2017-08" db="EMBL/GenBank/DDBJ databases">
        <title>Draft Genome Sequence of Kocuria varians 80.</title>
        <authorList>
            <person name="Minaev M."/>
            <person name="Kurbakov K.A."/>
            <person name="Solodovnikova G.I."/>
            <person name="Kuznetsova O.A."/>
            <person name="Lisitsyn A.B."/>
        </authorList>
    </citation>
    <scope>NUCLEOTIDE SEQUENCE [LARGE SCALE GENOMIC DNA]</scope>
    <source>
        <strain evidence="16">80</strain>
    </source>
</reference>
<comment type="function">
    <text evidence="2 10 12">Catalyzes the transfer of a dimethylallyl group onto the adenine at position 37 in tRNAs that read codons beginning with uridine, leading to the formation of N6-(dimethylallyl)adenosine (i(6)A).</text>
</comment>
<dbReference type="Proteomes" id="UP000216825">
    <property type="component" value="Chromosome"/>
</dbReference>
<dbReference type="SUPFAM" id="SSF52540">
    <property type="entry name" value="P-loop containing nucleoside triphosphate hydrolases"/>
    <property type="match status" value="1"/>
</dbReference>
<evidence type="ECO:0000256" key="8">
    <source>
        <dbReference type="ARBA" id="ARBA00022842"/>
    </source>
</evidence>
<evidence type="ECO:0000256" key="2">
    <source>
        <dbReference type="ARBA" id="ARBA00003213"/>
    </source>
</evidence>
<dbReference type="EMBL" id="CP059343">
    <property type="protein sequence ID" value="QMS56798.1"/>
    <property type="molecule type" value="Genomic_DNA"/>
</dbReference>
<comment type="caution">
    <text evidence="10">Lacks conserved residue(s) required for the propagation of feature annotation.</text>
</comment>
<feature type="binding site" evidence="10">
    <location>
        <begin position="33"/>
        <end position="40"/>
    </location>
    <ligand>
        <name>ATP</name>
        <dbReference type="ChEBI" id="CHEBI:30616"/>
    </ligand>
</feature>
<evidence type="ECO:0000256" key="9">
    <source>
        <dbReference type="ARBA" id="ARBA00049563"/>
    </source>
</evidence>
<dbReference type="PANTHER" id="PTHR11088">
    <property type="entry name" value="TRNA DIMETHYLALLYLTRANSFERASE"/>
    <property type="match status" value="1"/>
</dbReference>
<dbReference type="InterPro" id="IPR027417">
    <property type="entry name" value="P-loop_NTPase"/>
</dbReference>